<dbReference type="InterPro" id="IPR050900">
    <property type="entry name" value="Transposase_IS3/IS150/IS904"/>
</dbReference>
<dbReference type="Proteomes" id="UP001571476">
    <property type="component" value="Unassembled WGS sequence"/>
</dbReference>
<evidence type="ECO:0000313" key="2">
    <source>
        <dbReference type="EMBL" id="MFA3843631.1"/>
    </source>
</evidence>
<dbReference type="Pfam" id="PF13276">
    <property type="entry name" value="HTH_21"/>
    <property type="match status" value="1"/>
</dbReference>
<comment type="caution">
    <text evidence="2">The sequence shown here is derived from an EMBL/GenBank/DDBJ whole genome shotgun (WGS) entry which is preliminary data.</text>
</comment>
<dbReference type="EMBL" id="JBGOSP010000068">
    <property type="protein sequence ID" value="MFA3843631.1"/>
    <property type="molecule type" value="Genomic_DNA"/>
</dbReference>
<proteinExistence type="predicted"/>
<dbReference type="InterPro" id="IPR025948">
    <property type="entry name" value="HTH-like_dom"/>
</dbReference>
<protein>
    <submittedName>
        <fullName evidence="2">IS3 family transposase</fullName>
    </submittedName>
</protein>
<sequence length="129" mass="14645">MSEIYRFIRTEKAHFTVLLLCAVLGVARSSYYAREAGEQTRSVREREDLALLHEITVIIHVASKSTYGVPRIHAQLRRQGRLVNRKRVERLMREHGIAGHSRRAGHSTLTRADHRAAPAPNQLTALVKS</sequence>
<dbReference type="PANTHER" id="PTHR46889:SF4">
    <property type="entry name" value="TRANSPOSASE INSO FOR INSERTION SEQUENCE ELEMENT IS911B-RELATED"/>
    <property type="match status" value="1"/>
</dbReference>
<gene>
    <name evidence="2" type="ORF">ACEG43_47380</name>
</gene>
<organism evidence="2 3">
    <name type="scientific">Streptomyces aureus</name>
    <dbReference type="NCBI Taxonomy" id="193461"/>
    <lineage>
        <taxon>Bacteria</taxon>
        <taxon>Bacillati</taxon>
        <taxon>Actinomycetota</taxon>
        <taxon>Actinomycetes</taxon>
        <taxon>Kitasatosporales</taxon>
        <taxon>Streptomycetaceae</taxon>
        <taxon>Streptomyces</taxon>
    </lineage>
</organism>
<reference evidence="2 3" key="1">
    <citation type="submission" date="2024-08" db="EMBL/GenBank/DDBJ databases">
        <title>Genome sequence of Streptomyces aureus CACIA-1.46HGO.</title>
        <authorList>
            <person name="Evangelista-Martinez Z."/>
        </authorList>
    </citation>
    <scope>NUCLEOTIDE SEQUENCE [LARGE SCALE GENOMIC DNA]</scope>
    <source>
        <strain evidence="2 3">CACIA-1.46HGO</strain>
    </source>
</reference>
<evidence type="ECO:0000313" key="3">
    <source>
        <dbReference type="Proteomes" id="UP001571476"/>
    </source>
</evidence>
<dbReference type="PANTHER" id="PTHR46889">
    <property type="entry name" value="TRANSPOSASE INSF FOR INSERTION SEQUENCE IS3B-RELATED"/>
    <property type="match status" value="1"/>
</dbReference>
<name>A0ABV4T2C5_9ACTN</name>
<keyword evidence="3" id="KW-1185">Reference proteome</keyword>
<accession>A0ABV4T2C5</accession>
<evidence type="ECO:0000259" key="1">
    <source>
        <dbReference type="Pfam" id="PF13276"/>
    </source>
</evidence>
<feature type="domain" description="HTH-like" evidence="1">
    <location>
        <begin position="48"/>
        <end position="104"/>
    </location>
</feature>